<reference evidence="10 11" key="1">
    <citation type="submission" date="2015-11" db="EMBL/GenBank/DDBJ databases">
        <authorList>
            <person name="Zhang Y."/>
            <person name="Guo Z."/>
        </authorList>
    </citation>
    <scope>NUCLEOTIDE SEQUENCE [LARGE SCALE GENOMIC DNA]</scope>
    <source>
        <strain evidence="10 11">KCTC 32221</strain>
    </source>
</reference>
<evidence type="ECO:0000259" key="9">
    <source>
        <dbReference type="Pfam" id="PF01636"/>
    </source>
</evidence>
<evidence type="ECO:0000256" key="3">
    <source>
        <dbReference type="ARBA" id="ARBA00022697"/>
    </source>
</evidence>
<evidence type="ECO:0000256" key="4">
    <source>
        <dbReference type="ARBA" id="ARBA00022741"/>
    </source>
</evidence>
<dbReference type="PANTHER" id="PTHR21064">
    <property type="entry name" value="AMINOGLYCOSIDE PHOSPHOTRANSFERASE DOMAIN-CONTAINING PROTEIN-RELATED"/>
    <property type="match status" value="1"/>
</dbReference>
<comment type="pathway">
    <text evidence="8">Amino-acid biosynthesis; L-threonine biosynthesis; L-threonine from L-aspartate: step 4/5.</text>
</comment>
<organism evidence="10 11">
    <name type="scientific">Pseudohongiella spirulinae</name>
    <dbReference type="NCBI Taxonomy" id="1249552"/>
    <lineage>
        <taxon>Bacteria</taxon>
        <taxon>Pseudomonadati</taxon>
        <taxon>Pseudomonadota</taxon>
        <taxon>Gammaproteobacteria</taxon>
        <taxon>Pseudomonadales</taxon>
        <taxon>Pseudohongiellaceae</taxon>
        <taxon>Pseudohongiella</taxon>
    </lineage>
</organism>
<dbReference type="PANTHER" id="PTHR21064:SF6">
    <property type="entry name" value="AMINOGLYCOSIDE PHOSPHOTRANSFERASE DOMAIN-CONTAINING PROTEIN"/>
    <property type="match status" value="1"/>
</dbReference>
<dbReference type="AlphaFoldDB" id="A0A0S2KHV0"/>
<dbReference type="GO" id="GO:0005524">
    <property type="term" value="F:ATP binding"/>
    <property type="evidence" value="ECO:0007669"/>
    <property type="project" value="UniProtKB-KW"/>
</dbReference>
<evidence type="ECO:0000256" key="6">
    <source>
        <dbReference type="ARBA" id="ARBA00022840"/>
    </source>
</evidence>
<dbReference type="OrthoDB" id="9777460at2"/>
<evidence type="ECO:0000313" key="11">
    <source>
        <dbReference type="Proteomes" id="UP000065641"/>
    </source>
</evidence>
<evidence type="ECO:0000256" key="2">
    <source>
        <dbReference type="ARBA" id="ARBA00022679"/>
    </source>
</evidence>
<evidence type="ECO:0000256" key="8">
    <source>
        <dbReference type="HAMAP-Rule" id="MF_00301"/>
    </source>
</evidence>
<dbReference type="Gene3D" id="3.90.1200.10">
    <property type="match status" value="1"/>
</dbReference>
<evidence type="ECO:0000256" key="1">
    <source>
        <dbReference type="ARBA" id="ARBA00022605"/>
    </source>
</evidence>
<sequence>MSVFTPLHESDIKEFLIPFNVGELIRYSGIDGGSENTNYFVDTRDSEGQHHSLVLTLVERGPVNELPFFIELLACLHKSDLPVPYSIADRTGLALHTLKDRPALLQPRLSGKHPDQPTIGQCAALGEFLAALHKASCTGRLQRHNDRGPDWVLKSAQLMLNKQWQDDAVWLIPALKQLCDWYKTTPRLPEAIIHGDLFRDNAMMTEDKVTGVIDFYNAATGWMLMDLAICVNDWCVSLPGEDKLSLDPQRIDALLQAYATLRPFTEEEKSAWPYVLQLAALRFWVSRQQYASQHQNKAGVLIKDPDYFRQTFMLHAASANTNLTPHS</sequence>
<dbReference type="KEGG" id="pspi:PS2015_2924"/>
<dbReference type="Proteomes" id="UP000065641">
    <property type="component" value="Chromosome"/>
</dbReference>
<dbReference type="GO" id="GO:0009088">
    <property type="term" value="P:threonine biosynthetic process"/>
    <property type="evidence" value="ECO:0007669"/>
    <property type="project" value="UniProtKB-UniRule"/>
</dbReference>
<dbReference type="PATRIC" id="fig|1249552.3.peg.2951"/>
<protein>
    <recommendedName>
        <fullName evidence="8">Homoserine kinase</fullName>
        <shortName evidence="8">HK</shortName>
        <shortName evidence="8">HSK</shortName>
        <ecNumber evidence="8">2.7.1.39</ecNumber>
    </recommendedName>
</protein>
<dbReference type="NCBIfam" id="NF003558">
    <property type="entry name" value="PRK05231.1"/>
    <property type="match status" value="1"/>
</dbReference>
<gene>
    <name evidence="8" type="primary">thrB</name>
    <name evidence="10" type="ORF">PS2015_2924</name>
</gene>
<comment type="catalytic activity">
    <reaction evidence="8">
        <text>L-homoserine + ATP = O-phospho-L-homoserine + ADP + H(+)</text>
        <dbReference type="Rhea" id="RHEA:13985"/>
        <dbReference type="ChEBI" id="CHEBI:15378"/>
        <dbReference type="ChEBI" id="CHEBI:30616"/>
        <dbReference type="ChEBI" id="CHEBI:57476"/>
        <dbReference type="ChEBI" id="CHEBI:57590"/>
        <dbReference type="ChEBI" id="CHEBI:456216"/>
        <dbReference type="EC" id="2.7.1.39"/>
    </reaction>
</comment>
<keyword evidence="2 8" id="KW-0808">Transferase</keyword>
<dbReference type="InterPro" id="IPR002575">
    <property type="entry name" value="Aminoglycoside_PTrfase"/>
</dbReference>
<keyword evidence="4 8" id="KW-0547">Nucleotide-binding</keyword>
<evidence type="ECO:0000256" key="7">
    <source>
        <dbReference type="ARBA" id="ARBA00038240"/>
    </source>
</evidence>
<keyword evidence="6 8" id="KW-0067">ATP-binding</keyword>
<dbReference type="InterPro" id="IPR050249">
    <property type="entry name" value="Pseudomonas-type_ThrB"/>
</dbReference>
<evidence type="ECO:0000313" key="10">
    <source>
        <dbReference type="EMBL" id="ALO47551.1"/>
    </source>
</evidence>
<dbReference type="InterPro" id="IPR011009">
    <property type="entry name" value="Kinase-like_dom_sf"/>
</dbReference>
<name>A0A0S2KHV0_9GAMM</name>
<accession>A0A0S2KHV0</accession>
<dbReference type="EC" id="2.7.1.39" evidence="8"/>
<keyword evidence="1 8" id="KW-0028">Amino-acid biosynthesis</keyword>
<proteinExistence type="inferred from homology"/>
<dbReference type="UniPathway" id="UPA00050">
    <property type="reaction ID" value="UER00064"/>
</dbReference>
<dbReference type="HAMAP" id="MF_00301">
    <property type="entry name" value="Homoser_kinase_2"/>
    <property type="match status" value="1"/>
</dbReference>
<dbReference type="InterPro" id="IPR005280">
    <property type="entry name" value="Homoserine_kinase_II"/>
</dbReference>
<dbReference type="EMBL" id="CP013189">
    <property type="protein sequence ID" value="ALO47551.1"/>
    <property type="molecule type" value="Genomic_DNA"/>
</dbReference>
<dbReference type="CDD" id="cd05153">
    <property type="entry name" value="HomoserineK_II"/>
    <property type="match status" value="1"/>
</dbReference>
<feature type="domain" description="Aminoglycoside phosphotransferase" evidence="9">
    <location>
        <begin position="28"/>
        <end position="263"/>
    </location>
</feature>
<evidence type="ECO:0000256" key="5">
    <source>
        <dbReference type="ARBA" id="ARBA00022777"/>
    </source>
</evidence>
<dbReference type="Gene3D" id="3.30.200.20">
    <property type="entry name" value="Phosphorylase Kinase, domain 1"/>
    <property type="match status" value="1"/>
</dbReference>
<dbReference type="Pfam" id="PF01636">
    <property type="entry name" value="APH"/>
    <property type="match status" value="1"/>
</dbReference>
<dbReference type="STRING" id="1249552.PS2015_2924"/>
<dbReference type="RefSeq" id="WP_058022931.1">
    <property type="nucleotide sequence ID" value="NZ_CP013189.1"/>
</dbReference>
<keyword evidence="3 8" id="KW-0791">Threonine biosynthesis</keyword>
<keyword evidence="5 8" id="KW-0418">Kinase</keyword>
<dbReference type="GO" id="GO:0004413">
    <property type="term" value="F:homoserine kinase activity"/>
    <property type="evidence" value="ECO:0007669"/>
    <property type="project" value="UniProtKB-UniRule"/>
</dbReference>
<dbReference type="SUPFAM" id="SSF56112">
    <property type="entry name" value="Protein kinase-like (PK-like)"/>
    <property type="match status" value="1"/>
</dbReference>
<keyword evidence="11" id="KW-1185">Reference proteome</keyword>
<comment type="similarity">
    <text evidence="7 8">Belongs to the pseudomonas-type ThrB family.</text>
</comment>